<feature type="signal peptide" evidence="2">
    <location>
        <begin position="1"/>
        <end position="24"/>
    </location>
</feature>
<evidence type="ECO:0000256" key="2">
    <source>
        <dbReference type="SAM" id="SignalP"/>
    </source>
</evidence>
<feature type="chain" id="PRO_5039662339" description="WxL domain-containing protein" evidence="2">
    <location>
        <begin position="25"/>
        <end position="244"/>
    </location>
</feature>
<dbReference type="Proteomes" id="UP000237923">
    <property type="component" value="Unassembled WGS sequence"/>
</dbReference>
<dbReference type="AlphaFoldDB" id="A0A2N9K742"/>
<reference evidence="4 7" key="1">
    <citation type="submission" date="2018-02" db="EMBL/GenBank/DDBJ databases">
        <authorList>
            <person name="Rodrigo-Torres L."/>
            <person name="Arahal R. D."/>
            <person name="Lucena T."/>
        </authorList>
    </citation>
    <scope>NUCLEOTIDE SEQUENCE [LARGE SCALE GENOMIC DNA]</scope>
    <source>
        <strain evidence="4 7">CECT 8486</strain>
    </source>
</reference>
<accession>A0A2N9K742</accession>
<feature type="compositionally biased region" description="Polar residues" evidence="1">
    <location>
        <begin position="45"/>
        <end position="59"/>
    </location>
</feature>
<dbReference type="RefSeq" id="WP_105299489.1">
    <property type="nucleotide sequence ID" value="NZ_OKQR01000001.1"/>
</dbReference>
<evidence type="ECO:0000313" key="6">
    <source>
        <dbReference type="Proteomes" id="UP000237923"/>
    </source>
</evidence>
<feature type="domain" description="WxL" evidence="3">
    <location>
        <begin position="31"/>
        <end position="241"/>
    </location>
</feature>
<reference evidence="5 6" key="2">
    <citation type="submission" date="2018-02" db="EMBL/GenBank/DDBJ databases">
        <authorList>
            <person name="Cohen D.B."/>
            <person name="Kent A.D."/>
        </authorList>
    </citation>
    <scope>NUCLEOTIDE SEQUENCE [LARGE SCALE GENOMIC DNA]</scope>
    <source>
        <strain evidence="5 6">CECT 9216</strain>
    </source>
</reference>
<name>A0A2N9K742_9LACO</name>
<dbReference type="EMBL" id="OKQR01000001">
    <property type="protein sequence ID" value="SPD91188.1"/>
    <property type="molecule type" value="Genomic_DNA"/>
</dbReference>
<gene>
    <name evidence="4" type="ORF">LES8486_00159</name>
    <name evidence="5" type="ORF">LES9216_00306</name>
</gene>
<proteinExistence type="predicted"/>
<evidence type="ECO:0000313" key="7">
    <source>
        <dbReference type="Proteomes" id="UP000239237"/>
    </source>
</evidence>
<organism evidence="5 6">
    <name type="scientific">Leuconostoc suionicum</name>
    <dbReference type="NCBI Taxonomy" id="1511761"/>
    <lineage>
        <taxon>Bacteria</taxon>
        <taxon>Bacillati</taxon>
        <taxon>Bacillota</taxon>
        <taxon>Bacilli</taxon>
        <taxon>Lactobacillales</taxon>
        <taxon>Lactobacillaceae</taxon>
        <taxon>Leuconostoc</taxon>
    </lineage>
</organism>
<evidence type="ECO:0000259" key="3">
    <source>
        <dbReference type="Pfam" id="PF13731"/>
    </source>
</evidence>
<dbReference type="EMBL" id="OKQU01000001">
    <property type="protein sequence ID" value="SPE06413.1"/>
    <property type="molecule type" value="Genomic_DNA"/>
</dbReference>
<evidence type="ECO:0000256" key="1">
    <source>
        <dbReference type="SAM" id="MobiDB-lite"/>
    </source>
</evidence>
<dbReference type="Proteomes" id="UP000239237">
    <property type="component" value="Unassembled WGS sequence"/>
</dbReference>
<evidence type="ECO:0000313" key="4">
    <source>
        <dbReference type="EMBL" id="SPD91188.1"/>
    </source>
</evidence>
<protein>
    <recommendedName>
        <fullName evidence="3">WxL domain-containing protein</fullName>
    </recommendedName>
</protein>
<keyword evidence="7" id="KW-1185">Reference proteome</keyword>
<evidence type="ECO:0000313" key="5">
    <source>
        <dbReference type="EMBL" id="SPE06413.1"/>
    </source>
</evidence>
<keyword evidence="2" id="KW-0732">Signal</keyword>
<sequence length="244" mass="25852">MINKKILGLAGLASLGLATTAPLAVVHADTASEIKSKATITFKENTEGENSVLNPNNPINEDGSKNIITPDDSTEATGTTLRIDYASSFNFDNGNKSNKISTSTQKYKATLPTYSGQESPNFVQVTDARSGDAKGWKLSVQQMGQFKNGDSELKGATIIINDGTYASGNESGFDNSTNPETSTHPVTISLHEGTPLMTAKAGQGRGTSLYTMKNVELSVPGSTVKEEGTYTTTLKWTLSDTAVE</sequence>
<feature type="region of interest" description="Disordered" evidence="1">
    <location>
        <begin position="45"/>
        <end position="72"/>
    </location>
</feature>
<dbReference type="Pfam" id="PF13731">
    <property type="entry name" value="WxL"/>
    <property type="match status" value="1"/>
</dbReference>
<dbReference type="InterPro" id="IPR027994">
    <property type="entry name" value="WxL_dom"/>
</dbReference>